<evidence type="ECO:0000313" key="6">
    <source>
        <dbReference type="Proteomes" id="UP000694923"/>
    </source>
</evidence>
<feature type="signal peptide" evidence="4">
    <location>
        <begin position="1"/>
        <end position="18"/>
    </location>
</feature>
<gene>
    <name evidence="8" type="primary">LOC103591211</name>
    <name evidence="7" type="synonym">LOC103591210</name>
</gene>
<dbReference type="SMART" id="SM00020">
    <property type="entry name" value="Tryp_SPc"/>
    <property type="match status" value="1"/>
</dbReference>
<dbReference type="InterPro" id="IPR001254">
    <property type="entry name" value="Trypsin_dom"/>
</dbReference>
<dbReference type="PROSITE" id="PS50240">
    <property type="entry name" value="TRYPSIN_DOM"/>
    <property type="match status" value="1"/>
</dbReference>
<evidence type="ECO:0000256" key="1">
    <source>
        <dbReference type="ARBA" id="ARBA00022729"/>
    </source>
</evidence>
<protein>
    <submittedName>
        <fullName evidence="7 8">Granzyme B-like</fullName>
    </submittedName>
</protein>
<dbReference type="InterPro" id="IPR009003">
    <property type="entry name" value="Peptidase_S1_PA"/>
</dbReference>
<dbReference type="PRINTS" id="PR00722">
    <property type="entry name" value="CHYMOTRYPSIN"/>
</dbReference>
<dbReference type="PROSITE" id="PS00134">
    <property type="entry name" value="TRYPSIN_HIS"/>
    <property type="match status" value="1"/>
</dbReference>
<name>A0ABM0QTZ3_GALVR</name>
<evidence type="ECO:0000256" key="2">
    <source>
        <dbReference type="ARBA" id="ARBA00023145"/>
    </source>
</evidence>
<evidence type="ECO:0000256" key="4">
    <source>
        <dbReference type="SAM" id="SignalP"/>
    </source>
</evidence>
<dbReference type="GeneID" id="103591210"/>
<proteinExistence type="predicted"/>
<dbReference type="InterPro" id="IPR043504">
    <property type="entry name" value="Peptidase_S1_PA_chymotrypsin"/>
</dbReference>
<dbReference type="Gene3D" id="2.40.10.10">
    <property type="entry name" value="Trypsin-like serine proteases"/>
    <property type="match status" value="2"/>
</dbReference>
<keyword evidence="6" id="KW-1185">Reference proteome</keyword>
<sequence>MQLLLLLLAFFLPPRAQAGEIIGGHEAKPHSRPYMAYLQIWDRESLKRCGGFLIREDFVLTAAHCVGSSINVTLGAHNIKEQEETQQVITVRRAIPHPAYNPKNFSSDIMLLRLEKKAKRTAAVRPLRLPGGKARVKPGEVCSVAGWGRTARMGKFSDTLQEVELTVQADEKCEFRLANYYNNAVEMCVGDPKIKRATFKADSGGPLVCNNVAQGIVSYGPSDGTSPRVCTKVSSFLHWIKKTMKPR</sequence>
<dbReference type="PANTHER" id="PTHR24271">
    <property type="entry name" value="KALLIKREIN-RELATED"/>
    <property type="match status" value="1"/>
</dbReference>
<dbReference type="InterPro" id="IPR018114">
    <property type="entry name" value="TRYPSIN_HIS"/>
</dbReference>
<dbReference type="RefSeq" id="XP_008571833.1">
    <property type="nucleotide sequence ID" value="XM_008573611.1"/>
</dbReference>
<dbReference type="InterPro" id="IPR001314">
    <property type="entry name" value="Peptidase_S1A"/>
</dbReference>
<feature type="domain" description="Peptidase S1" evidence="5">
    <location>
        <begin position="21"/>
        <end position="245"/>
    </location>
</feature>
<dbReference type="Proteomes" id="UP000694923">
    <property type="component" value="Unplaced"/>
</dbReference>
<keyword evidence="2" id="KW-0865">Zymogen</keyword>
<accession>A0ABM0QTZ3</accession>
<keyword evidence="1 4" id="KW-0732">Signal</keyword>
<dbReference type="PANTHER" id="PTHR24271:SF81">
    <property type="entry name" value="GRANZYME B"/>
    <property type="match status" value="1"/>
</dbReference>
<evidence type="ECO:0000313" key="8">
    <source>
        <dbReference type="RefSeq" id="XP_008571834.1"/>
    </source>
</evidence>
<feature type="chain" id="PRO_5045021345" evidence="4">
    <location>
        <begin position="19"/>
        <end position="247"/>
    </location>
</feature>
<dbReference type="SUPFAM" id="SSF50494">
    <property type="entry name" value="Trypsin-like serine proteases"/>
    <property type="match status" value="1"/>
</dbReference>
<dbReference type="Pfam" id="PF00089">
    <property type="entry name" value="Trypsin"/>
    <property type="match status" value="1"/>
</dbReference>
<keyword evidence="3" id="KW-1015">Disulfide bond</keyword>
<dbReference type="RefSeq" id="XP_008571834.1">
    <property type="nucleotide sequence ID" value="XM_008573612.1"/>
</dbReference>
<evidence type="ECO:0000313" key="7">
    <source>
        <dbReference type="RefSeq" id="XP_008571833.1"/>
    </source>
</evidence>
<evidence type="ECO:0000259" key="5">
    <source>
        <dbReference type="PROSITE" id="PS50240"/>
    </source>
</evidence>
<organism evidence="6 8">
    <name type="scientific">Galeopterus variegatus</name>
    <name type="common">Malayan flying lemur</name>
    <name type="synonym">Cynocephalus variegatus</name>
    <dbReference type="NCBI Taxonomy" id="482537"/>
    <lineage>
        <taxon>Eukaryota</taxon>
        <taxon>Metazoa</taxon>
        <taxon>Chordata</taxon>
        <taxon>Craniata</taxon>
        <taxon>Vertebrata</taxon>
        <taxon>Euteleostomi</taxon>
        <taxon>Mammalia</taxon>
        <taxon>Eutheria</taxon>
        <taxon>Euarchontoglires</taxon>
        <taxon>Dermoptera</taxon>
        <taxon>Cynocephalidae</taxon>
        <taxon>Galeopterus</taxon>
    </lineage>
</organism>
<dbReference type="CDD" id="cd00190">
    <property type="entry name" value="Tryp_SPc"/>
    <property type="match status" value="1"/>
</dbReference>
<evidence type="ECO:0000256" key="3">
    <source>
        <dbReference type="ARBA" id="ARBA00023157"/>
    </source>
</evidence>
<reference evidence="7 8" key="1">
    <citation type="submission" date="2025-05" db="UniProtKB">
        <authorList>
            <consortium name="RefSeq"/>
        </authorList>
    </citation>
    <scope>IDENTIFICATION</scope>
</reference>
<dbReference type="GeneID" id="103591211"/>